<protein>
    <submittedName>
        <fullName evidence="1">Uncharacterized protein</fullName>
    </submittedName>
</protein>
<sequence length="93" mass="10536">MRISKKNCMVSVPFLVLGAEVGSDHLGVVLDVLNHPFGKELSVAQHIYVIADAHDELHVVLNDQDGHAHFQHFMQQRVQILFFRGVHACRRLV</sequence>
<organism evidence="1">
    <name type="scientific">bioreactor metagenome</name>
    <dbReference type="NCBI Taxonomy" id="1076179"/>
    <lineage>
        <taxon>unclassified sequences</taxon>
        <taxon>metagenomes</taxon>
        <taxon>ecological metagenomes</taxon>
    </lineage>
</organism>
<dbReference type="EMBL" id="VSSQ01100999">
    <property type="protein sequence ID" value="MPN42932.1"/>
    <property type="molecule type" value="Genomic_DNA"/>
</dbReference>
<dbReference type="AlphaFoldDB" id="A0A645HWS9"/>
<comment type="caution">
    <text evidence="1">The sequence shown here is derived from an EMBL/GenBank/DDBJ whole genome shotgun (WGS) entry which is preliminary data.</text>
</comment>
<accession>A0A645HWS9</accession>
<evidence type="ECO:0000313" key="1">
    <source>
        <dbReference type="EMBL" id="MPN42932.1"/>
    </source>
</evidence>
<reference evidence="1" key="1">
    <citation type="submission" date="2019-08" db="EMBL/GenBank/DDBJ databases">
        <authorList>
            <person name="Kucharzyk K."/>
            <person name="Murdoch R.W."/>
            <person name="Higgins S."/>
            <person name="Loffler F."/>
        </authorList>
    </citation>
    <scope>NUCLEOTIDE SEQUENCE</scope>
</reference>
<gene>
    <name evidence="1" type="ORF">SDC9_190490</name>
</gene>
<name>A0A645HWS9_9ZZZZ</name>
<proteinExistence type="predicted"/>